<dbReference type="InterPro" id="IPR051013">
    <property type="entry name" value="MBL_superfamily_lactonases"/>
</dbReference>
<feature type="domain" description="Metallo-beta-lactamase" evidence="6">
    <location>
        <begin position="47"/>
        <end position="273"/>
    </location>
</feature>
<keyword evidence="5" id="KW-0862">Zinc</keyword>
<protein>
    <submittedName>
        <fullName evidence="8">N-acyl homoserine lactonase family protein</fullName>
    </submittedName>
</protein>
<reference evidence="9 10" key="1">
    <citation type="submission" date="2020-07" db="EMBL/GenBank/DDBJ databases">
        <title>Description of Limosilactobacillus balticus sp. nov., Limosilactobacillus agrestis sp. nov., Limosilactobacillus albertensis sp. nov., Limosilactobacillus rudii sp. nov., Limosilactobacillus fastidiosus sp. nov., five novel Limosilactobacillus species isolated from the vertebrate gastrointestinal tract, and proposal of 6 subspecies of Limosilactobacillus reuteri adapted to the gastrointestinal tract of specific vertebrate hosts.</title>
        <authorList>
            <person name="Li F."/>
            <person name="Cheng C."/>
            <person name="Zheng J."/>
            <person name="Quevedo R.M."/>
            <person name="Li J."/>
            <person name="Roos S."/>
            <person name="Gaenzle M.G."/>
            <person name="Walter J."/>
        </authorList>
    </citation>
    <scope>NUCLEOTIDE SEQUENCE [LARGE SCALE GENOMIC DNA]</scope>
    <source>
        <strain evidence="8 9">WF-MA3-C</strain>
        <strain evidence="7 10">WF-MO7-1</strain>
    </source>
</reference>
<evidence type="ECO:0000256" key="3">
    <source>
        <dbReference type="ARBA" id="ARBA00022723"/>
    </source>
</evidence>
<evidence type="ECO:0000259" key="6">
    <source>
        <dbReference type="SMART" id="SM00849"/>
    </source>
</evidence>
<dbReference type="SMART" id="SM00849">
    <property type="entry name" value="Lactamase_B"/>
    <property type="match status" value="1"/>
</dbReference>
<dbReference type="InterPro" id="IPR001279">
    <property type="entry name" value="Metallo-B-lactamas"/>
</dbReference>
<evidence type="ECO:0000313" key="10">
    <source>
        <dbReference type="Proteomes" id="UP000544052"/>
    </source>
</evidence>
<dbReference type="Proteomes" id="UP000518255">
    <property type="component" value="Unassembled WGS sequence"/>
</dbReference>
<comment type="caution">
    <text evidence="8">The sequence shown here is derived from an EMBL/GenBank/DDBJ whole genome shotgun (WGS) entry which is preliminary data.</text>
</comment>
<evidence type="ECO:0000313" key="7">
    <source>
        <dbReference type="EMBL" id="MBB1062553.1"/>
    </source>
</evidence>
<dbReference type="PANTHER" id="PTHR42978:SF2">
    <property type="entry name" value="102 KBASES UNSTABLE REGION: FROM 1 TO 119443"/>
    <property type="match status" value="1"/>
</dbReference>
<evidence type="ECO:0000256" key="2">
    <source>
        <dbReference type="ARBA" id="ARBA00007749"/>
    </source>
</evidence>
<name>A0A7W3TYR8_9LACO</name>
<dbReference type="EMBL" id="JACIUZ010000019">
    <property type="protein sequence ID" value="MBB1062553.1"/>
    <property type="molecule type" value="Genomic_DNA"/>
</dbReference>
<dbReference type="PANTHER" id="PTHR42978">
    <property type="entry name" value="QUORUM-QUENCHING LACTONASE YTNP-RELATED-RELATED"/>
    <property type="match status" value="1"/>
</dbReference>
<evidence type="ECO:0000256" key="4">
    <source>
        <dbReference type="ARBA" id="ARBA00022801"/>
    </source>
</evidence>
<sequence>MSNQIKVHVIHTGKVIVDKALPFHHSTDRPLAWTGFLRPKSDLISVPVSAYLIEHPKGLILIDTGWNKVNQTKWGQIRNLSFQYPVNKADLRASETIDCQLAKLGYQTSDIDYVLMSHLHCDHADGLRLVKDAKQILVSEEEWHAGRTDHFHYLPHEWKGVKMGTFAYQETGEGPHQRSFDLFGDGSIREVWVPGHSVGLSATIIQSYNTSQYMLLAADVGYAAKSWKEGLTPGVVINRQEAANSLNWVKRKSQESNNIATLANHDPEVKPGIITL</sequence>
<dbReference type="CDD" id="cd07729">
    <property type="entry name" value="AHL_lactonase_MBL-fold"/>
    <property type="match status" value="1"/>
</dbReference>
<gene>
    <name evidence="8" type="ORF">H5R63_01610</name>
    <name evidence="7" type="ORF">H5R64_01860</name>
</gene>
<dbReference type="GO" id="GO:0016787">
    <property type="term" value="F:hydrolase activity"/>
    <property type="evidence" value="ECO:0007669"/>
    <property type="project" value="UniProtKB-KW"/>
</dbReference>
<accession>A0A7W3TYR8</accession>
<dbReference type="GO" id="GO:0046872">
    <property type="term" value="F:metal ion binding"/>
    <property type="evidence" value="ECO:0007669"/>
    <property type="project" value="UniProtKB-KW"/>
</dbReference>
<dbReference type="InterPro" id="IPR036866">
    <property type="entry name" value="RibonucZ/Hydroxyglut_hydro"/>
</dbReference>
<evidence type="ECO:0000256" key="1">
    <source>
        <dbReference type="ARBA" id="ARBA00001947"/>
    </source>
</evidence>
<dbReference type="AlphaFoldDB" id="A0A7W3TYR8"/>
<keyword evidence="3" id="KW-0479">Metal-binding</keyword>
<keyword evidence="4" id="KW-0378">Hydrolase</keyword>
<evidence type="ECO:0000313" key="9">
    <source>
        <dbReference type="Proteomes" id="UP000518255"/>
    </source>
</evidence>
<dbReference type="Gene3D" id="3.60.15.10">
    <property type="entry name" value="Ribonuclease Z/Hydroxyacylglutathione hydrolase-like"/>
    <property type="match status" value="1"/>
</dbReference>
<dbReference type="SUPFAM" id="SSF56281">
    <property type="entry name" value="Metallo-hydrolase/oxidoreductase"/>
    <property type="match status" value="1"/>
</dbReference>
<proteinExistence type="inferred from homology"/>
<comment type="cofactor">
    <cofactor evidence="1">
        <name>Zn(2+)</name>
        <dbReference type="ChEBI" id="CHEBI:29105"/>
    </cofactor>
</comment>
<dbReference type="Pfam" id="PF00753">
    <property type="entry name" value="Lactamase_B"/>
    <property type="match status" value="1"/>
</dbReference>
<evidence type="ECO:0000313" key="8">
    <source>
        <dbReference type="EMBL" id="MBB1085495.1"/>
    </source>
</evidence>
<keyword evidence="10" id="KW-1185">Reference proteome</keyword>
<organism evidence="8 9">
    <name type="scientific">Limosilactobacillus fastidiosus</name>
    <dbReference type="NCBI Taxonomy" id="2759855"/>
    <lineage>
        <taxon>Bacteria</taxon>
        <taxon>Bacillati</taxon>
        <taxon>Bacillota</taxon>
        <taxon>Bacilli</taxon>
        <taxon>Lactobacillales</taxon>
        <taxon>Lactobacillaceae</taxon>
        <taxon>Limosilactobacillus</taxon>
    </lineage>
</organism>
<dbReference type="Proteomes" id="UP000544052">
    <property type="component" value="Unassembled WGS sequence"/>
</dbReference>
<dbReference type="RefSeq" id="WP_182580395.1">
    <property type="nucleotide sequence ID" value="NZ_JACIUY010000044.1"/>
</dbReference>
<evidence type="ECO:0000256" key="5">
    <source>
        <dbReference type="ARBA" id="ARBA00022833"/>
    </source>
</evidence>
<dbReference type="EMBL" id="JACIUY010000044">
    <property type="protein sequence ID" value="MBB1085495.1"/>
    <property type="molecule type" value="Genomic_DNA"/>
</dbReference>
<comment type="similarity">
    <text evidence="2">Belongs to the metallo-beta-lactamase superfamily.</text>
</comment>